<comment type="caution">
    <text evidence="2">The sequence shown here is derived from an EMBL/GenBank/DDBJ whole genome shotgun (WGS) entry which is preliminary data.</text>
</comment>
<evidence type="ECO:0000259" key="1">
    <source>
        <dbReference type="PROSITE" id="PS50041"/>
    </source>
</evidence>
<dbReference type="Gene3D" id="3.10.100.10">
    <property type="entry name" value="Mannose-Binding Protein A, subunit A"/>
    <property type="match status" value="1"/>
</dbReference>
<dbReference type="PANTHER" id="PTHR45784:SF5">
    <property type="entry name" value="C-TYPE LECTIN DOMAIN FAMILY 20 MEMBER A-RELATED"/>
    <property type="match status" value="1"/>
</dbReference>
<dbReference type="InterPro" id="IPR016186">
    <property type="entry name" value="C-type_lectin-like/link_sf"/>
</dbReference>
<organism evidence="2 3">
    <name type="scientific">Silurus meridionalis</name>
    <name type="common">Southern catfish</name>
    <name type="synonym">Silurus soldatovi meridionalis</name>
    <dbReference type="NCBI Taxonomy" id="175797"/>
    <lineage>
        <taxon>Eukaryota</taxon>
        <taxon>Metazoa</taxon>
        <taxon>Chordata</taxon>
        <taxon>Craniata</taxon>
        <taxon>Vertebrata</taxon>
        <taxon>Euteleostomi</taxon>
        <taxon>Actinopterygii</taxon>
        <taxon>Neopterygii</taxon>
        <taxon>Teleostei</taxon>
        <taxon>Ostariophysi</taxon>
        <taxon>Siluriformes</taxon>
        <taxon>Siluridae</taxon>
        <taxon>Silurus</taxon>
    </lineage>
</organism>
<evidence type="ECO:0000313" key="2">
    <source>
        <dbReference type="EMBL" id="KAF7687051.1"/>
    </source>
</evidence>
<dbReference type="SUPFAM" id="SSF56436">
    <property type="entry name" value="C-type lectin-like"/>
    <property type="match status" value="1"/>
</dbReference>
<sequence>MQVRNTVGDAWIGLYRDTWKWVDGTIASNLKWIPGEPNNYGGNENCGVVNSGLFGDVPCSNIFFFFCDTNFPTRSQTVRLQVMSDGSVFDPAVQSSILEQMKQKLEENGMLENTTLAWKVQPNGNIFNKKKKAHL</sequence>
<protein>
    <recommendedName>
        <fullName evidence="1">C-type lectin domain-containing protein</fullName>
    </recommendedName>
</protein>
<accession>A0A8T0A9D6</accession>
<dbReference type="EMBL" id="JABFDY010000028">
    <property type="protein sequence ID" value="KAF7687051.1"/>
    <property type="molecule type" value="Genomic_DNA"/>
</dbReference>
<feature type="domain" description="C-type lectin" evidence="1">
    <location>
        <begin position="1"/>
        <end position="68"/>
    </location>
</feature>
<dbReference type="PANTHER" id="PTHR45784">
    <property type="entry name" value="C-TYPE LECTIN DOMAIN FAMILY 20 MEMBER A-RELATED"/>
    <property type="match status" value="1"/>
</dbReference>
<name>A0A8T0A9D6_SILME</name>
<evidence type="ECO:0000313" key="3">
    <source>
        <dbReference type="Proteomes" id="UP000606274"/>
    </source>
</evidence>
<dbReference type="Pfam" id="PF00059">
    <property type="entry name" value="Lectin_C"/>
    <property type="match status" value="1"/>
</dbReference>
<keyword evidence="3" id="KW-1185">Reference proteome</keyword>
<reference evidence="2" key="1">
    <citation type="submission" date="2020-08" db="EMBL/GenBank/DDBJ databases">
        <title>Chromosome-level assembly of Southern catfish (Silurus meridionalis) provides insights into visual adaptation to the nocturnal and benthic lifestyles.</title>
        <authorList>
            <person name="Zhang Y."/>
            <person name="Wang D."/>
            <person name="Peng Z."/>
        </authorList>
    </citation>
    <scope>NUCLEOTIDE SEQUENCE</scope>
    <source>
        <strain evidence="2">SWU-2019-XX</strain>
        <tissue evidence="2">Muscle</tissue>
    </source>
</reference>
<dbReference type="AlphaFoldDB" id="A0A8T0A9D6"/>
<proteinExistence type="predicted"/>
<gene>
    <name evidence="2" type="ORF">HF521_015444</name>
</gene>
<dbReference type="InterPro" id="IPR016187">
    <property type="entry name" value="CTDL_fold"/>
</dbReference>
<dbReference type="Proteomes" id="UP000606274">
    <property type="component" value="Unassembled WGS sequence"/>
</dbReference>
<dbReference type="PROSITE" id="PS50041">
    <property type="entry name" value="C_TYPE_LECTIN_2"/>
    <property type="match status" value="1"/>
</dbReference>
<dbReference type="InterPro" id="IPR001304">
    <property type="entry name" value="C-type_lectin-like"/>
</dbReference>